<gene>
    <name evidence="3" type="ORF">SAMN05660657_04535</name>
</gene>
<name>A0A1I7CIV9_9ACTN</name>
<dbReference type="GO" id="GO:0003824">
    <property type="term" value="F:catalytic activity"/>
    <property type="evidence" value="ECO:0007669"/>
    <property type="project" value="UniProtKB-ARBA"/>
</dbReference>
<evidence type="ECO:0000256" key="1">
    <source>
        <dbReference type="SAM" id="MobiDB-lite"/>
    </source>
</evidence>
<feature type="domain" description="AB hydrolase-1" evidence="2">
    <location>
        <begin position="48"/>
        <end position="260"/>
    </location>
</feature>
<dbReference type="PANTHER" id="PTHR43798:SF33">
    <property type="entry name" value="HYDROLASE, PUTATIVE (AFU_ORTHOLOGUE AFUA_2G14860)-RELATED"/>
    <property type="match status" value="1"/>
</dbReference>
<dbReference type="Gene3D" id="3.40.50.1820">
    <property type="entry name" value="alpha/beta hydrolase"/>
    <property type="match status" value="1"/>
</dbReference>
<reference evidence="4" key="1">
    <citation type="submission" date="2016-10" db="EMBL/GenBank/DDBJ databases">
        <authorList>
            <person name="Varghese N."/>
            <person name="Submissions S."/>
        </authorList>
    </citation>
    <scope>NUCLEOTIDE SEQUENCE [LARGE SCALE GENOMIC DNA]</scope>
    <source>
        <strain evidence="4">DSM 46136</strain>
    </source>
</reference>
<dbReference type="PANTHER" id="PTHR43798">
    <property type="entry name" value="MONOACYLGLYCEROL LIPASE"/>
    <property type="match status" value="1"/>
</dbReference>
<accession>A0A1I7CIV9</accession>
<dbReference type="GO" id="GO:0016020">
    <property type="term" value="C:membrane"/>
    <property type="evidence" value="ECO:0007669"/>
    <property type="project" value="TreeGrafter"/>
</dbReference>
<evidence type="ECO:0000259" key="2">
    <source>
        <dbReference type="Pfam" id="PF12697"/>
    </source>
</evidence>
<feature type="compositionally biased region" description="Low complexity" evidence="1">
    <location>
        <begin position="261"/>
        <end position="272"/>
    </location>
</feature>
<evidence type="ECO:0000313" key="4">
    <source>
        <dbReference type="Proteomes" id="UP000199546"/>
    </source>
</evidence>
<dbReference type="Proteomes" id="UP000199546">
    <property type="component" value="Unassembled WGS sequence"/>
</dbReference>
<organism evidence="3 4">
    <name type="scientific">Geodermatophilus amargosae</name>
    <dbReference type="NCBI Taxonomy" id="1296565"/>
    <lineage>
        <taxon>Bacteria</taxon>
        <taxon>Bacillati</taxon>
        <taxon>Actinomycetota</taxon>
        <taxon>Actinomycetes</taxon>
        <taxon>Geodermatophilales</taxon>
        <taxon>Geodermatophilaceae</taxon>
        <taxon>Geodermatophilus</taxon>
    </lineage>
</organism>
<proteinExistence type="predicted"/>
<dbReference type="InterPro" id="IPR050266">
    <property type="entry name" value="AB_hydrolase_sf"/>
</dbReference>
<dbReference type="STRING" id="1296565.SAMN05660657_04535"/>
<dbReference type="InterPro" id="IPR029058">
    <property type="entry name" value="AB_hydrolase_fold"/>
</dbReference>
<sequence>MGDPRAAFDAAYDAALARWPVPVRSREVDTRFGRTHVLVSGAASAPPLVLVPGGGATALAWSGAMRLLAAVRRVHVVDPVGDAGRSPATTPLAGTDDVTEWLEQVLDGLDLRAVDLAGHSYGGWQALTFALDRPGRVRRLALLDPTTTFTGFSPGYLLHAVPVLTRPTAGRMRALVRWETGGRPVDDAWLDVAAAGAEVPAPVRTRRPDPARLAALTVPTLVVVPADGRAQDPRRVARGAAEVMPRAAVVTLPGASHHTLPAAPSARSPSSCAERRGQRSARTRQTTASASAIGVMTSRSGRLRDAALSATPSGKYPVSTHIPTSTTPRGRTLCAPPACRRNSATTP</sequence>
<dbReference type="EMBL" id="FPBA01000022">
    <property type="protein sequence ID" value="SFT99356.1"/>
    <property type="molecule type" value="Genomic_DNA"/>
</dbReference>
<evidence type="ECO:0000313" key="3">
    <source>
        <dbReference type="EMBL" id="SFT99356.1"/>
    </source>
</evidence>
<dbReference type="Pfam" id="PF12697">
    <property type="entry name" value="Abhydrolase_6"/>
    <property type="match status" value="1"/>
</dbReference>
<dbReference type="AlphaFoldDB" id="A0A1I7CIV9"/>
<protein>
    <submittedName>
        <fullName evidence="3">Pimeloyl-ACP methyl ester carboxylesterase</fullName>
    </submittedName>
</protein>
<dbReference type="RefSeq" id="WP_217644875.1">
    <property type="nucleotide sequence ID" value="NZ_FPBA01000022.1"/>
</dbReference>
<feature type="compositionally biased region" description="Low complexity" evidence="1">
    <location>
        <begin position="283"/>
        <end position="292"/>
    </location>
</feature>
<feature type="region of interest" description="Disordered" evidence="1">
    <location>
        <begin position="254"/>
        <end position="347"/>
    </location>
</feature>
<keyword evidence="4" id="KW-1185">Reference proteome</keyword>
<dbReference type="InterPro" id="IPR000073">
    <property type="entry name" value="AB_hydrolase_1"/>
</dbReference>
<dbReference type="SUPFAM" id="SSF53474">
    <property type="entry name" value="alpha/beta-Hydrolases"/>
    <property type="match status" value="1"/>
</dbReference>